<evidence type="ECO:0000313" key="8">
    <source>
        <dbReference type="EMBL" id="KAK9149804.1"/>
    </source>
</evidence>
<dbReference type="InterPro" id="IPR036576">
    <property type="entry name" value="WRKY_dom_sf"/>
</dbReference>
<dbReference type="InterPro" id="IPR003657">
    <property type="entry name" value="WRKY_dom"/>
</dbReference>
<dbReference type="GO" id="GO:0043565">
    <property type="term" value="F:sequence-specific DNA binding"/>
    <property type="evidence" value="ECO:0007669"/>
    <property type="project" value="InterPro"/>
</dbReference>
<organism evidence="8 9">
    <name type="scientific">Stephania cephalantha</name>
    <dbReference type="NCBI Taxonomy" id="152367"/>
    <lineage>
        <taxon>Eukaryota</taxon>
        <taxon>Viridiplantae</taxon>
        <taxon>Streptophyta</taxon>
        <taxon>Embryophyta</taxon>
        <taxon>Tracheophyta</taxon>
        <taxon>Spermatophyta</taxon>
        <taxon>Magnoliopsida</taxon>
        <taxon>Ranunculales</taxon>
        <taxon>Menispermaceae</taxon>
        <taxon>Menispermoideae</taxon>
        <taxon>Cissampelideae</taxon>
        <taxon>Stephania</taxon>
    </lineage>
</organism>
<sequence>MEFKSSSILSSPGVVGVEALEGQLDRLRKENEKLKMMIEVMRSHCSTLEAQILRGKNYFNHDQYCSKVKRIGNAAVRNTKVTHVFARAQFEKNGLVVKDGFQWRKYGQKVTKDNPYPRAYYKCSSGPGCPVKKKVQGCLEDRSIVMATYEGVHNHGVPTNTSTATGVDKTTSYSTDYDQGLSTNVNTSPFKPNISTHLDLTLSASTSTDISTDKANNNNNNNIEEYIASLTKDPSFKAAIASAVARTIVRQ</sequence>
<feature type="domain" description="WRKY" evidence="7">
    <location>
        <begin position="92"/>
        <end position="158"/>
    </location>
</feature>
<dbReference type="PANTHER" id="PTHR31429">
    <property type="entry name" value="WRKY TRANSCRIPTION FACTOR 36-RELATED"/>
    <property type="match status" value="1"/>
</dbReference>
<evidence type="ECO:0000259" key="7">
    <source>
        <dbReference type="PROSITE" id="PS50811"/>
    </source>
</evidence>
<keyword evidence="9" id="KW-1185">Reference proteome</keyword>
<keyword evidence="5" id="KW-0539">Nucleus</keyword>
<dbReference type="Gene3D" id="2.20.25.80">
    <property type="entry name" value="WRKY domain"/>
    <property type="match status" value="1"/>
</dbReference>
<accession>A0AAP0KE08</accession>
<dbReference type="InterPro" id="IPR044810">
    <property type="entry name" value="WRKY_plant"/>
</dbReference>
<dbReference type="AlphaFoldDB" id="A0AAP0KE08"/>
<keyword evidence="2" id="KW-0805">Transcription regulation</keyword>
<evidence type="ECO:0000313" key="9">
    <source>
        <dbReference type="Proteomes" id="UP001419268"/>
    </source>
</evidence>
<dbReference type="Pfam" id="PF03106">
    <property type="entry name" value="WRKY"/>
    <property type="match status" value="1"/>
</dbReference>
<dbReference type="PROSITE" id="PS50811">
    <property type="entry name" value="WRKY"/>
    <property type="match status" value="1"/>
</dbReference>
<dbReference type="SUPFAM" id="SSF118290">
    <property type="entry name" value="WRKY DNA-binding domain"/>
    <property type="match status" value="1"/>
</dbReference>
<keyword evidence="4" id="KW-0804">Transcription</keyword>
<proteinExistence type="predicted"/>
<keyword evidence="6" id="KW-0175">Coiled coil</keyword>
<dbReference type="Proteomes" id="UP001419268">
    <property type="component" value="Unassembled WGS sequence"/>
</dbReference>
<feature type="coiled-coil region" evidence="6">
    <location>
        <begin position="17"/>
        <end position="44"/>
    </location>
</feature>
<reference evidence="8 9" key="1">
    <citation type="submission" date="2024-01" db="EMBL/GenBank/DDBJ databases">
        <title>Genome assemblies of Stephania.</title>
        <authorList>
            <person name="Yang L."/>
        </authorList>
    </citation>
    <scope>NUCLEOTIDE SEQUENCE [LARGE SCALE GENOMIC DNA]</scope>
    <source>
        <strain evidence="8">JXDWG</strain>
        <tissue evidence="8">Leaf</tissue>
    </source>
</reference>
<gene>
    <name evidence="8" type="ORF">Scep_008561</name>
</gene>
<evidence type="ECO:0000256" key="3">
    <source>
        <dbReference type="ARBA" id="ARBA00023125"/>
    </source>
</evidence>
<evidence type="ECO:0000256" key="2">
    <source>
        <dbReference type="ARBA" id="ARBA00023015"/>
    </source>
</evidence>
<dbReference type="EMBL" id="JBBNAG010000003">
    <property type="protein sequence ID" value="KAK9149804.1"/>
    <property type="molecule type" value="Genomic_DNA"/>
</dbReference>
<evidence type="ECO:0000256" key="4">
    <source>
        <dbReference type="ARBA" id="ARBA00023163"/>
    </source>
</evidence>
<name>A0AAP0KE08_9MAGN</name>
<dbReference type="GO" id="GO:0005634">
    <property type="term" value="C:nucleus"/>
    <property type="evidence" value="ECO:0007669"/>
    <property type="project" value="UniProtKB-SubCell"/>
</dbReference>
<keyword evidence="3" id="KW-0238">DNA-binding</keyword>
<dbReference type="GO" id="GO:0003700">
    <property type="term" value="F:DNA-binding transcription factor activity"/>
    <property type="evidence" value="ECO:0007669"/>
    <property type="project" value="InterPro"/>
</dbReference>
<comment type="caution">
    <text evidence="8">The sequence shown here is derived from an EMBL/GenBank/DDBJ whole genome shotgun (WGS) entry which is preliminary data.</text>
</comment>
<evidence type="ECO:0000256" key="6">
    <source>
        <dbReference type="SAM" id="Coils"/>
    </source>
</evidence>
<evidence type="ECO:0000256" key="5">
    <source>
        <dbReference type="ARBA" id="ARBA00023242"/>
    </source>
</evidence>
<dbReference type="PANTHER" id="PTHR31429:SF38">
    <property type="entry name" value="WRKY TRANSCRIPTION FACTOR 40-RELATED"/>
    <property type="match status" value="1"/>
</dbReference>
<protein>
    <recommendedName>
        <fullName evidence="7">WRKY domain-containing protein</fullName>
    </recommendedName>
</protein>
<comment type="subcellular location">
    <subcellularLocation>
        <location evidence="1">Nucleus</location>
    </subcellularLocation>
</comment>
<dbReference type="SMART" id="SM00774">
    <property type="entry name" value="WRKY"/>
    <property type="match status" value="1"/>
</dbReference>
<evidence type="ECO:0000256" key="1">
    <source>
        <dbReference type="ARBA" id="ARBA00004123"/>
    </source>
</evidence>